<evidence type="ECO:0000313" key="3">
    <source>
        <dbReference type="Proteomes" id="UP000027850"/>
    </source>
</evidence>
<accession>A0AB34L6R2</accession>
<dbReference type="AlphaFoldDB" id="A0AB34L6R2"/>
<comment type="caution">
    <text evidence="2">The sequence shown here is derived from an EMBL/GenBank/DDBJ whole genome shotgun (WGS) entry which is preliminary data.</text>
</comment>
<name>A0AB34L6R2_PARDI</name>
<proteinExistence type="predicted"/>
<feature type="compositionally biased region" description="Basic and acidic residues" evidence="1">
    <location>
        <begin position="1"/>
        <end position="17"/>
    </location>
</feature>
<reference evidence="2 3" key="1">
    <citation type="submission" date="2014-04" db="EMBL/GenBank/DDBJ databases">
        <authorList>
            <person name="Sears C."/>
            <person name="Carroll K."/>
            <person name="Sack B.R."/>
            <person name="Qadri F."/>
            <person name="Myers L.L."/>
            <person name="Chung G.-T."/>
            <person name="Escheverria P."/>
            <person name="Fraser C.M."/>
            <person name="Sadzewicz L."/>
            <person name="Shefchek K.A."/>
            <person name="Tallon L."/>
            <person name="Das S.P."/>
            <person name="Daugherty S."/>
            <person name="Mongodin E.F."/>
        </authorList>
    </citation>
    <scope>NUCLEOTIDE SEQUENCE [LARGE SCALE GENOMIC DNA]</scope>
    <source>
        <strain evidence="2 3">3776 D15 i</strain>
    </source>
</reference>
<gene>
    <name evidence="2" type="ORF">M091_1156</name>
</gene>
<dbReference type="Proteomes" id="UP000027850">
    <property type="component" value="Unassembled WGS sequence"/>
</dbReference>
<evidence type="ECO:0000313" key="2">
    <source>
        <dbReference type="EMBL" id="KDS36886.1"/>
    </source>
</evidence>
<sequence>MITYPIDKKEDKWKKNSPEGLQVSKKRVPLQMTKRIDRLD</sequence>
<feature type="region of interest" description="Disordered" evidence="1">
    <location>
        <begin position="1"/>
        <end position="40"/>
    </location>
</feature>
<dbReference type="EMBL" id="JNHK01000089">
    <property type="protein sequence ID" value="KDS36886.1"/>
    <property type="molecule type" value="Genomic_DNA"/>
</dbReference>
<evidence type="ECO:0000256" key="1">
    <source>
        <dbReference type="SAM" id="MobiDB-lite"/>
    </source>
</evidence>
<protein>
    <submittedName>
        <fullName evidence="2">Uncharacterized protein</fullName>
    </submittedName>
</protein>
<organism evidence="2 3">
    <name type="scientific">Parabacteroides distasonis str. 3776 D15 i</name>
    <dbReference type="NCBI Taxonomy" id="1339342"/>
    <lineage>
        <taxon>Bacteria</taxon>
        <taxon>Pseudomonadati</taxon>
        <taxon>Bacteroidota</taxon>
        <taxon>Bacteroidia</taxon>
        <taxon>Bacteroidales</taxon>
        <taxon>Tannerellaceae</taxon>
        <taxon>Parabacteroides</taxon>
    </lineage>
</organism>